<feature type="compositionally biased region" description="Polar residues" evidence="2">
    <location>
        <begin position="1170"/>
        <end position="1180"/>
    </location>
</feature>
<feature type="region of interest" description="Disordered" evidence="2">
    <location>
        <begin position="156"/>
        <end position="199"/>
    </location>
</feature>
<name>A0A9N8HY43_9STRA</name>
<keyword evidence="5" id="KW-1185">Reference proteome</keyword>
<feature type="compositionally biased region" description="Low complexity" evidence="2">
    <location>
        <begin position="156"/>
        <end position="168"/>
    </location>
</feature>
<sequence length="1216" mass="131332">MDNPNNHNETGRGVVSDAEGDLSRAQQLQQQMQQQEPAGENLMQNNQEQAANEAPQEQPRNPARGPPVGPQQPQPPVLPPQQQMPPFAPGPSWPHPQNPMIPPNAPPAVAPQPPPPPSQHAIAMAQYYEARMRDHAAAYASAAAGAAWAAAQIAAQAAEFAASTSASTLPPPPPDPSSRLPPPHFDPSNIPPPALPMPPAPGMYYPAGNSNNANAAMYNGSHPMGGPPPMGSPHAAAVDPSNNNLFYGHSQGEFRDGGGGEGEPYWQQQQPSPQHNKRNNKNNDTDDSYEYRNNRRKRMTRRPPGGISIPRHHNNYNNNNNNNPGNNNNNYHHNDTPRNNQNQGNGANNRRRLRDEHSSNSSCCSGSLGTSIASYNSDQAMSGGHPNNNHNNNNTNNTYAGHNSSGGGHRGNNYFRGGGRGNHYHRYKKKQRQPPSDNSLYGKTPVAALYEWCDKRRLGQPSFALLSQVSKEGGGPEGAYEFSCLLEDGVEWGRGRGTNKASAKQDAARKALMQLLPGVQFDPESGILVALPSPSPVTSPQAAVGGGRPNHHHQQQRQPSSLEDLAPHLAQRLAIASGREDDYDDGNNQQPRGAVDYSSKKLKRAWSVYPGTTSTTNSEEDDENAWYASRGASVCSALLHAMVQIDDRIPEGPQYTFIMTETQTTNAQMKRKGPASSSSGTIVIHRGSFTCNATLQVLCNSPSRPHASGNSEDPNSPEPAECSNAEALDKEASSPITKGQPKEDTEAAESEVSETPRKSAATTSNDGAQVKVLEAVGVASTKRESRHSASAKLLAMLFPECRSMVEVKAAAEAAREAYAAKKQQSKQSSRNFANASNRRRHNRRDRSKIPRLSLSQLNAICTSGENDPPLPDFYAGELRSILGIQQQQDQENSSATTICSQVMGFEKLNLNQDATVESASNQKEEENGGIARSRKPTSSTEGDVSTGHIESNSSSVARQLSRQKQLEERVDKALQALNEHDDEGRSLPSQLTPDDVGRTVLRRATEVEDVERIKRLLSNGPPCGGQLPPVSILGAAASSCTGADYGAGEHSETSQDCGALALRLWGSSTIVLLLCRAIAAFEDPPLGCAVLTLGFSMTKGKVLRVAMIGSEPHLPRERFLEVLDTFATCMDCAMEREQDELRTAVRLQKRDLESVLRSHLGLRSARLSEESQSANFSAPLQSVREESEGGEDSDRSGDATGEVKGRDKPSKRSRVE</sequence>
<feature type="compositionally biased region" description="Polar residues" evidence="2">
    <location>
        <begin position="702"/>
        <end position="714"/>
    </location>
</feature>
<feature type="region of interest" description="Disordered" evidence="2">
    <location>
        <begin position="1"/>
        <end position="122"/>
    </location>
</feature>
<feature type="compositionally biased region" description="Basic residues" evidence="2">
    <location>
        <begin position="422"/>
        <end position="432"/>
    </location>
</feature>
<feature type="region of interest" description="Disordered" evidence="2">
    <location>
        <begin position="702"/>
        <end position="766"/>
    </location>
</feature>
<dbReference type="EMBL" id="CAICTM010002692">
    <property type="protein sequence ID" value="CAB9529977.1"/>
    <property type="molecule type" value="Genomic_DNA"/>
</dbReference>
<feature type="compositionally biased region" description="Basic and acidic residues" evidence="2">
    <location>
        <begin position="281"/>
        <end position="293"/>
    </location>
</feature>
<feature type="region of interest" description="Disordered" evidence="2">
    <location>
        <begin position="916"/>
        <end position="998"/>
    </location>
</feature>
<evidence type="ECO:0000256" key="2">
    <source>
        <dbReference type="SAM" id="MobiDB-lite"/>
    </source>
</evidence>
<feature type="compositionally biased region" description="Low complexity" evidence="2">
    <location>
        <begin position="359"/>
        <end position="371"/>
    </location>
</feature>
<dbReference type="OrthoDB" id="112668at2759"/>
<comment type="caution">
    <text evidence="4">The sequence shown here is derived from an EMBL/GenBank/DDBJ whole genome shotgun (WGS) entry which is preliminary data.</text>
</comment>
<feature type="region of interest" description="Disordered" evidence="2">
    <location>
        <begin position="224"/>
        <end position="441"/>
    </location>
</feature>
<dbReference type="GO" id="GO:0003723">
    <property type="term" value="F:RNA binding"/>
    <property type="evidence" value="ECO:0007669"/>
    <property type="project" value="UniProtKB-UniRule"/>
</dbReference>
<feature type="compositionally biased region" description="Low complexity" evidence="2">
    <location>
        <begin position="338"/>
        <end position="348"/>
    </location>
</feature>
<feature type="compositionally biased region" description="Pro residues" evidence="2">
    <location>
        <begin position="169"/>
        <end position="199"/>
    </location>
</feature>
<reference evidence="4" key="1">
    <citation type="submission" date="2020-06" db="EMBL/GenBank/DDBJ databases">
        <authorList>
            <consortium name="Plant Systems Biology data submission"/>
        </authorList>
    </citation>
    <scope>NUCLEOTIDE SEQUENCE</scope>
    <source>
        <strain evidence="4">D6</strain>
    </source>
</reference>
<evidence type="ECO:0000256" key="1">
    <source>
        <dbReference type="PROSITE-ProRule" id="PRU00266"/>
    </source>
</evidence>
<feature type="compositionally biased region" description="Basic residues" evidence="2">
    <location>
        <begin position="837"/>
        <end position="846"/>
    </location>
</feature>
<dbReference type="Pfam" id="PF00035">
    <property type="entry name" value="dsrm"/>
    <property type="match status" value="1"/>
</dbReference>
<dbReference type="SUPFAM" id="SSF54768">
    <property type="entry name" value="dsRNA-binding domain-like"/>
    <property type="match status" value="1"/>
</dbReference>
<evidence type="ECO:0000313" key="5">
    <source>
        <dbReference type="Proteomes" id="UP001153069"/>
    </source>
</evidence>
<dbReference type="Gene3D" id="3.30.160.20">
    <property type="match status" value="1"/>
</dbReference>
<protein>
    <recommendedName>
        <fullName evidence="3">DRBM domain-containing protein</fullName>
    </recommendedName>
</protein>
<organism evidence="4 5">
    <name type="scientific">Seminavis robusta</name>
    <dbReference type="NCBI Taxonomy" id="568900"/>
    <lineage>
        <taxon>Eukaryota</taxon>
        <taxon>Sar</taxon>
        <taxon>Stramenopiles</taxon>
        <taxon>Ochrophyta</taxon>
        <taxon>Bacillariophyta</taxon>
        <taxon>Bacillariophyceae</taxon>
        <taxon>Bacillariophycidae</taxon>
        <taxon>Naviculales</taxon>
        <taxon>Naviculaceae</taxon>
        <taxon>Seminavis</taxon>
    </lineage>
</organism>
<dbReference type="PROSITE" id="PS50137">
    <property type="entry name" value="DS_RBD"/>
    <property type="match status" value="1"/>
</dbReference>
<feature type="compositionally biased region" description="Basic and acidic residues" evidence="2">
    <location>
        <begin position="964"/>
        <end position="985"/>
    </location>
</feature>
<feature type="region of interest" description="Disordered" evidence="2">
    <location>
        <begin position="818"/>
        <end position="851"/>
    </location>
</feature>
<dbReference type="Proteomes" id="UP001153069">
    <property type="component" value="Unassembled WGS sequence"/>
</dbReference>
<feature type="compositionally biased region" description="Low complexity" evidence="2">
    <location>
        <begin position="387"/>
        <end position="403"/>
    </location>
</feature>
<dbReference type="SMART" id="SM00358">
    <property type="entry name" value="DSRM"/>
    <property type="match status" value="1"/>
</dbReference>
<feature type="compositionally biased region" description="Low complexity" evidence="2">
    <location>
        <begin position="44"/>
        <end position="59"/>
    </location>
</feature>
<feature type="compositionally biased region" description="Pro residues" evidence="2">
    <location>
        <begin position="64"/>
        <end position="118"/>
    </location>
</feature>
<feature type="compositionally biased region" description="Basic and acidic residues" evidence="2">
    <location>
        <begin position="1183"/>
        <end position="1216"/>
    </location>
</feature>
<evidence type="ECO:0000313" key="4">
    <source>
        <dbReference type="EMBL" id="CAB9529977.1"/>
    </source>
</evidence>
<feature type="region of interest" description="Disordered" evidence="2">
    <location>
        <begin position="1169"/>
        <end position="1216"/>
    </location>
</feature>
<gene>
    <name evidence="4" type="ORF">SEMRO_2694_G334860.1</name>
</gene>
<dbReference type="AlphaFoldDB" id="A0A9N8HY43"/>
<feature type="compositionally biased region" description="Gly residues" evidence="2">
    <location>
        <begin position="404"/>
        <end position="421"/>
    </location>
</feature>
<keyword evidence="1" id="KW-0694">RNA-binding</keyword>
<proteinExistence type="predicted"/>
<feature type="compositionally biased region" description="Low complexity" evidence="2">
    <location>
        <begin position="315"/>
        <end position="331"/>
    </location>
</feature>
<feature type="domain" description="DRBM" evidence="3">
    <location>
        <begin position="444"/>
        <end position="517"/>
    </location>
</feature>
<dbReference type="InterPro" id="IPR014720">
    <property type="entry name" value="dsRBD_dom"/>
</dbReference>
<feature type="compositionally biased region" description="Low complexity" evidence="2">
    <location>
        <begin position="26"/>
        <end position="35"/>
    </location>
</feature>
<accession>A0A9N8HY43</accession>
<evidence type="ECO:0000259" key="3">
    <source>
        <dbReference type="PROSITE" id="PS50137"/>
    </source>
</evidence>
<feature type="region of interest" description="Disordered" evidence="2">
    <location>
        <begin position="530"/>
        <end position="562"/>
    </location>
</feature>
<feature type="compositionally biased region" description="Polar residues" evidence="2">
    <location>
        <begin position="936"/>
        <end position="963"/>
    </location>
</feature>
<feature type="compositionally biased region" description="Low complexity" evidence="2">
    <location>
        <begin position="820"/>
        <end position="836"/>
    </location>
</feature>
<feature type="region of interest" description="Disordered" evidence="2">
    <location>
        <begin position="578"/>
        <end position="597"/>
    </location>
</feature>